<dbReference type="Pfam" id="PF02694">
    <property type="entry name" value="UPF0060"/>
    <property type="match status" value="1"/>
</dbReference>
<comment type="subcellular location">
    <subcellularLocation>
        <location evidence="6">Cell membrane</location>
        <topology evidence="6">Multi-pass membrane protein</topology>
    </subcellularLocation>
    <subcellularLocation>
        <location evidence="1">Endomembrane system</location>
        <topology evidence="1">Multi-pass membrane protein</topology>
    </subcellularLocation>
</comment>
<gene>
    <name evidence="7" type="ORF">SAMN04488112_11059</name>
</gene>
<evidence type="ECO:0000256" key="3">
    <source>
        <dbReference type="ARBA" id="ARBA00022692"/>
    </source>
</evidence>
<dbReference type="PANTHER" id="PTHR36116:SF1">
    <property type="entry name" value="UPF0060 MEMBRANE PROTEIN YNFA"/>
    <property type="match status" value="1"/>
</dbReference>
<dbReference type="AlphaFoldDB" id="A0A1G6MML1"/>
<dbReference type="STRING" id="1236220.SAMN04488112_11059"/>
<evidence type="ECO:0000256" key="5">
    <source>
        <dbReference type="ARBA" id="ARBA00023136"/>
    </source>
</evidence>
<keyword evidence="3 6" id="KW-0812">Transmembrane</keyword>
<organism evidence="7 8">
    <name type="scientific">Melghirimyces thermohalophilus</name>
    <dbReference type="NCBI Taxonomy" id="1236220"/>
    <lineage>
        <taxon>Bacteria</taxon>
        <taxon>Bacillati</taxon>
        <taxon>Bacillota</taxon>
        <taxon>Bacilli</taxon>
        <taxon>Bacillales</taxon>
        <taxon>Thermoactinomycetaceae</taxon>
        <taxon>Melghirimyces</taxon>
    </lineage>
</organism>
<keyword evidence="2 6" id="KW-1003">Cell membrane</keyword>
<evidence type="ECO:0000256" key="6">
    <source>
        <dbReference type="HAMAP-Rule" id="MF_00010"/>
    </source>
</evidence>
<feature type="transmembrane region" description="Helical" evidence="6">
    <location>
        <begin position="32"/>
        <end position="48"/>
    </location>
</feature>
<dbReference type="EMBL" id="FMZA01000010">
    <property type="protein sequence ID" value="SDC56711.1"/>
    <property type="molecule type" value="Genomic_DNA"/>
</dbReference>
<sequence>MIQSISLFLLAGLAEIGGGYLVWLWIREGTSIGYGVIGSLILVLYGVIPTLQNFPSFGRVYAAYGGIFVILSILWGWGIDQKVPDRDDWLGALFCMAGVIIMLWAPRNG</sequence>
<dbReference type="RefSeq" id="WP_091569911.1">
    <property type="nucleotide sequence ID" value="NZ_FMZA01000010.1"/>
</dbReference>
<proteinExistence type="inferred from homology"/>
<protein>
    <submittedName>
        <fullName evidence="7">Small multidrug resistance family-3 protein</fullName>
    </submittedName>
</protein>
<dbReference type="PANTHER" id="PTHR36116">
    <property type="entry name" value="UPF0060 MEMBRANE PROTEIN YNFA"/>
    <property type="match status" value="1"/>
</dbReference>
<dbReference type="SUPFAM" id="SSF103481">
    <property type="entry name" value="Multidrug resistance efflux transporter EmrE"/>
    <property type="match status" value="1"/>
</dbReference>
<feature type="transmembrane region" description="Helical" evidence="6">
    <location>
        <begin position="60"/>
        <end position="77"/>
    </location>
</feature>
<evidence type="ECO:0000256" key="4">
    <source>
        <dbReference type="ARBA" id="ARBA00022989"/>
    </source>
</evidence>
<keyword evidence="5 6" id="KW-0472">Membrane</keyword>
<accession>A0A1G6MML1</accession>
<keyword evidence="4 6" id="KW-1133">Transmembrane helix</keyword>
<keyword evidence="8" id="KW-1185">Reference proteome</keyword>
<dbReference type="NCBIfam" id="NF002586">
    <property type="entry name" value="PRK02237.1"/>
    <property type="match status" value="1"/>
</dbReference>
<evidence type="ECO:0000313" key="7">
    <source>
        <dbReference type="EMBL" id="SDC56711.1"/>
    </source>
</evidence>
<feature type="transmembrane region" description="Helical" evidence="6">
    <location>
        <begin position="89"/>
        <end position="106"/>
    </location>
</feature>
<evidence type="ECO:0000313" key="8">
    <source>
        <dbReference type="Proteomes" id="UP000199387"/>
    </source>
</evidence>
<feature type="transmembrane region" description="Helical" evidence="6">
    <location>
        <begin position="7"/>
        <end position="26"/>
    </location>
</feature>
<dbReference type="Proteomes" id="UP000199387">
    <property type="component" value="Unassembled WGS sequence"/>
</dbReference>
<dbReference type="InterPro" id="IPR037185">
    <property type="entry name" value="EmrE-like"/>
</dbReference>
<dbReference type="OrthoDB" id="123240at2"/>
<name>A0A1G6MML1_9BACL</name>
<evidence type="ECO:0000256" key="1">
    <source>
        <dbReference type="ARBA" id="ARBA00004127"/>
    </source>
</evidence>
<dbReference type="HAMAP" id="MF_00010">
    <property type="entry name" value="UPF0060"/>
    <property type="match status" value="1"/>
</dbReference>
<evidence type="ECO:0000256" key="2">
    <source>
        <dbReference type="ARBA" id="ARBA00022475"/>
    </source>
</evidence>
<dbReference type="GO" id="GO:0005886">
    <property type="term" value="C:plasma membrane"/>
    <property type="evidence" value="ECO:0007669"/>
    <property type="project" value="UniProtKB-SubCell"/>
</dbReference>
<dbReference type="InterPro" id="IPR003844">
    <property type="entry name" value="UPF0060"/>
</dbReference>
<comment type="similarity">
    <text evidence="6">Belongs to the UPF0060 family.</text>
</comment>
<reference evidence="7 8" key="1">
    <citation type="submission" date="2016-10" db="EMBL/GenBank/DDBJ databases">
        <authorList>
            <person name="de Groot N.N."/>
        </authorList>
    </citation>
    <scope>NUCLEOTIDE SEQUENCE [LARGE SCALE GENOMIC DNA]</scope>
    <source>
        <strain evidence="7 8">DSM 45514</strain>
    </source>
</reference>